<dbReference type="OMA" id="ATTICRF"/>
<feature type="repeat" description="WD" evidence="3">
    <location>
        <begin position="929"/>
        <end position="971"/>
    </location>
</feature>
<feature type="repeat" description="WD" evidence="3">
    <location>
        <begin position="883"/>
        <end position="924"/>
    </location>
</feature>
<dbReference type="GeneID" id="25787912"/>
<evidence type="ECO:0000313" key="5">
    <source>
        <dbReference type="EMBL" id="EHK25721.1"/>
    </source>
</evidence>
<dbReference type="RefSeq" id="XP_013959922.1">
    <property type="nucleotide sequence ID" value="XM_014104447.1"/>
</dbReference>
<keyword evidence="2" id="KW-0677">Repeat</keyword>
<dbReference type="PROSITE" id="PS00678">
    <property type="entry name" value="WD_REPEATS_1"/>
    <property type="match status" value="2"/>
</dbReference>
<dbReference type="VEuPathDB" id="FungiDB:TRIVIDRAFT_144674"/>
<feature type="repeat" description="WD" evidence="3">
    <location>
        <begin position="761"/>
        <end position="802"/>
    </location>
</feature>
<dbReference type="InParanoid" id="G9MJQ9"/>
<dbReference type="SUPFAM" id="SSF52540">
    <property type="entry name" value="P-loop containing nucleoside triphosphate hydrolases"/>
    <property type="match status" value="1"/>
</dbReference>
<sequence>LKSAKGAAFDSFSHVSHIRCHPETRRDVLQQILAWSTTTDGQHIYWLNGGAGTGKSTISRTVAQLFADKKMLGASFFFKRGEGDRGSMALFFSTIASQLVQKLPSIAPHIRAAIEANPDINDKSVKVQFDTLIAEPFGKMSAYTKIPTVVIVVDALDECDNVEHVKLVIHLLSLAKYFTSVRPKFFVTSRPELAIRLGFENISGNYEDLVLHQIPPAIIEQDINSFLQDEFALIRQDYNKSVSSYRQLPLSWPGTEKVEKLVSMSVPLFIFAATACRFIQDRRVGGPKAQLAKILEHQSSQNTSLDATYLPIVDGLVAGLADSDKSKVFERFREIVGSIVNLASPLSTPSLARLLSISSDVIEDQLDLLHSVLYIPPDRNIPVRLLHLSFRDFLVEPEKGKDPKRYQFWVHEQKAHQLLAIKCLQLLLTDGTLKRNICNLQLPSTPRSEIDQQAIDAALPPEVQYACRYWVYHWKEGTKKIKDGELVDLFLSDHLLHWLEALALLGRISECIRMREHSGLVSALLRDARRVILGHRFIIDISPLQIYYSAIVFAPQKSIVKKRFSNEIPAWLSQLSGISSEWDACLQIHEVHVTPAAIAFSKDSKILVLALSNGTIKLWDTVTGTHISTLEGHDSKIRSIAISHDSTLLISISRDVIKIWDTTTNSCIKVIEDKTIQTKALVVLSHDSKLLGSASKDKPGYVIKLWDTATYTCVMELKGHESNITSMAFSQDSKVLASVSSQSRMDIKLWNVATGTCIATLEGHSDDITSLAFSCDSRMLASTSIDSDIRLWDITKKSSIAVFQGNSLWVVDFAFSHDSKLLASIDSDTMKIWDLEIDVGHIQYPGLTDLTGFVDNGKILISTSNNRTFKLWDVSTGTFTAALEGYSSRHGSIAVSYNSKMFAAASVDSRIQLWDIKTSTRIANLKGFTKGIPSEISAIAFSHNSQLLASATSANGNIKLWDIRTETCIKILEGHSAYVNQLAFSPSSNILASSGGKNIRIWNAEIGTCIATVEGHFFGRFHSSAFSHDSTIFATSVPSNNVQLHRRGIGLSEDSSWVMWNDDRIIWLPPAYRPGEASVKGSTLAIQCGRIVFLTVLPNLMNLI</sequence>
<proteinExistence type="predicted"/>
<feature type="repeat" description="WD" evidence="3">
    <location>
        <begin position="853"/>
        <end position="882"/>
    </location>
</feature>
<dbReference type="InterPro" id="IPR036322">
    <property type="entry name" value="WD40_repeat_dom_sf"/>
</dbReference>
<evidence type="ECO:0000313" key="6">
    <source>
        <dbReference type="Proteomes" id="UP000007115"/>
    </source>
</evidence>
<keyword evidence="1 3" id="KW-0853">WD repeat</keyword>
<dbReference type="HOGENOM" id="CLU_000288_6_16_1"/>
<feature type="repeat" description="WD" evidence="3">
    <location>
        <begin position="597"/>
        <end position="629"/>
    </location>
</feature>
<dbReference type="OrthoDB" id="538223at2759"/>
<dbReference type="InterPro" id="IPR001680">
    <property type="entry name" value="WD40_rpt"/>
</dbReference>
<feature type="non-terminal residue" evidence="5">
    <location>
        <position position="1"/>
    </location>
</feature>
<feature type="domain" description="Nephrocystin 3-like N-terminal" evidence="4">
    <location>
        <begin position="31"/>
        <end position="190"/>
    </location>
</feature>
<evidence type="ECO:0000259" key="4">
    <source>
        <dbReference type="Pfam" id="PF24883"/>
    </source>
</evidence>
<dbReference type="CDD" id="cd00200">
    <property type="entry name" value="WD40"/>
    <property type="match status" value="1"/>
</dbReference>
<dbReference type="EMBL" id="ABDF02000003">
    <property type="protein sequence ID" value="EHK25721.1"/>
    <property type="molecule type" value="Genomic_DNA"/>
</dbReference>
<evidence type="ECO:0000256" key="3">
    <source>
        <dbReference type="PROSITE-ProRule" id="PRU00221"/>
    </source>
</evidence>
<dbReference type="Pfam" id="PF24883">
    <property type="entry name" value="NPHP3_N"/>
    <property type="match status" value="1"/>
</dbReference>
<dbReference type="PROSITE" id="PS50294">
    <property type="entry name" value="WD_REPEATS_REGION"/>
    <property type="match status" value="3"/>
</dbReference>
<dbReference type="PANTHER" id="PTHR19848:SF8">
    <property type="entry name" value="F-BOX AND WD REPEAT DOMAIN CONTAINING 7"/>
    <property type="match status" value="1"/>
</dbReference>
<dbReference type="Gene3D" id="2.130.10.10">
    <property type="entry name" value="YVTN repeat-like/Quinoprotein amine dehydrogenase"/>
    <property type="match status" value="3"/>
</dbReference>
<feature type="repeat" description="WD" evidence="3">
    <location>
        <begin position="630"/>
        <end position="670"/>
    </location>
</feature>
<dbReference type="InterPro" id="IPR015943">
    <property type="entry name" value="WD40/YVTN_repeat-like_dom_sf"/>
</dbReference>
<keyword evidence="6" id="KW-1185">Reference proteome</keyword>
<dbReference type="SMART" id="SM00320">
    <property type="entry name" value="WD40"/>
    <property type="match status" value="11"/>
</dbReference>
<comment type="caution">
    <text evidence="5">The sequence shown here is derived from an EMBL/GenBank/DDBJ whole genome shotgun (WGS) entry which is preliminary data.</text>
</comment>
<reference evidence="5 6" key="1">
    <citation type="journal article" date="2011" name="Genome Biol.">
        <title>Comparative genome sequence analysis underscores mycoparasitism as the ancestral life style of Trichoderma.</title>
        <authorList>
            <person name="Kubicek C.P."/>
            <person name="Herrera-Estrella A."/>
            <person name="Seidl-Seiboth V."/>
            <person name="Martinez D.A."/>
            <person name="Druzhinina I.S."/>
            <person name="Thon M."/>
            <person name="Zeilinger S."/>
            <person name="Casas-Flores S."/>
            <person name="Horwitz B.A."/>
            <person name="Mukherjee P.K."/>
            <person name="Mukherjee M."/>
            <person name="Kredics L."/>
            <person name="Alcaraz L.D."/>
            <person name="Aerts A."/>
            <person name="Antal Z."/>
            <person name="Atanasova L."/>
            <person name="Cervantes-Badillo M.G."/>
            <person name="Challacombe J."/>
            <person name="Chertkov O."/>
            <person name="McCluskey K."/>
            <person name="Coulpier F."/>
            <person name="Deshpande N."/>
            <person name="von Doehren H."/>
            <person name="Ebbole D.J."/>
            <person name="Esquivel-Naranjo E.U."/>
            <person name="Fekete E."/>
            <person name="Flipphi M."/>
            <person name="Glaser F."/>
            <person name="Gomez-Rodriguez E.Y."/>
            <person name="Gruber S."/>
            <person name="Han C."/>
            <person name="Henrissat B."/>
            <person name="Hermosa R."/>
            <person name="Hernandez-Onate M."/>
            <person name="Karaffa L."/>
            <person name="Kosti I."/>
            <person name="Le Crom S."/>
            <person name="Lindquist E."/>
            <person name="Lucas S."/>
            <person name="Luebeck M."/>
            <person name="Luebeck P.S."/>
            <person name="Margeot A."/>
            <person name="Metz B."/>
            <person name="Misra M."/>
            <person name="Nevalainen H."/>
            <person name="Omann M."/>
            <person name="Packer N."/>
            <person name="Perrone G."/>
            <person name="Uresti-Rivera E.E."/>
            <person name="Salamov A."/>
            <person name="Schmoll M."/>
            <person name="Seiboth B."/>
            <person name="Shapiro H."/>
            <person name="Sukno S."/>
            <person name="Tamayo-Ramos J.A."/>
            <person name="Tisch D."/>
            <person name="Wiest A."/>
            <person name="Wilkinson H.H."/>
            <person name="Zhang M."/>
            <person name="Coutinho P.M."/>
            <person name="Kenerley C.M."/>
            <person name="Monte E."/>
            <person name="Baker S.E."/>
            <person name="Grigoriev I.V."/>
        </authorList>
    </citation>
    <scope>NUCLEOTIDE SEQUENCE [LARGE SCALE GENOMIC DNA]</scope>
    <source>
        <strain evidence="6">Gv29-8 / FGSC 10586</strain>
    </source>
</reference>
<evidence type="ECO:0000256" key="1">
    <source>
        <dbReference type="ARBA" id="ARBA00022574"/>
    </source>
</evidence>
<dbReference type="Gene3D" id="3.40.50.300">
    <property type="entry name" value="P-loop containing nucleotide triphosphate hydrolases"/>
    <property type="match status" value="1"/>
</dbReference>
<evidence type="ECO:0000256" key="2">
    <source>
        <dbReference type="ARBA" id="ARBA00022737"/>
    </source>
</evidence>
<accession>G9MJQ9</accession>
<dbReference type="InterPro" id="IPR019775">
    <property type="entry name" value="WD40_repeat_CS"/>
</dbReference>
<dbReference type="PROSITE" id="PS50082">
    <property type="entry name" value="WD_REPEATS_2"/>
    <property type="match status" value="8"/>
</dbReference>
<dbReference type="Proteomes" id="UP000007115">
    <property type="component" value="Unassembled WGS sequence"/>
</dbReference>
<dbReference type="STRING" id="413071.G9MJQ9"/>
<dbReference type="InterPro" id="IPR056884">
    <property type="entry name" value="NPHP3-like_N"/>
</dbReference>
<organism evidence="5 6">
    <name type="scientific">Hypocrea virens (strain Gv29-8 / FGSC 10586)</name>
    <name type="common">Gliocladium virens</name>
    <name type="synonym">Trichoderma virens</name>
    <dbReference type="NCBI Taxonomy" id="413071"/>
    <lineage>
        <taxon>Eukaryota</taxon>
        <taxon>Fungi</taxon>
        <taxon>Dikarya</taxon>
        <taxon>Ascomycota</taxon>
        <taxon>Pezizomycotina</taxon>
        <taxon>Sordariomycetes</taxon>
        <taxon>Hypocreomycetidae</taxon>
        <taxon>Hypocreales</taxon>
        <taxon>Hypocreaceae</taxon>
        <taxon>Trichoderma</taxon>
    </lineage>
</organism>
<dbReference type="Pfam" id="PF00400">
    <property type="entry name" value="WD40"/>
    <property type="match status" value="9"/>
</dbReference>
<protein>
    <recommendedName>
        <fullName evidence="4">Nephrocystin 3-like N-terminal domain-containing protein</fullName>
    </recommendedName>
</protein>
<dbReference type="SUPFAM" id="SSF50978">
    <property type="entry name" value="WD40 repeat-like"/>
    <property type="match status" value="2"/>
</dbReference>
<feature type="repeat" description="WD" evidence="3">
    <location>
        <begin position="717"/>
        <end position="760"/>
    </location>
</feature>
<dbReference type="eggNOG" id="KOG0272">
    <property type="taxonomic scope" value="Eukaryota"/>
</dbReference>
<gene>
    <name evidence="5" type="ORF">TRIVIDRAFT_144674</name>
</gene>
<dbReference type="InterPro" id="IPR027417">
    <property type="entry name" value="P-loop_NTPase"/>
</dbReference>
<dbReference type="AlphaFoldDB" id="G9MJQ9"/>
<feature type="repeat" description="WD" evidence="3">
    <location>
        <begin position="972"/>
        <end position="1012"/>
    </location>
</feature>
<name>G9MJQ9_HYPVG</name>
<dbReference type="PANTHER" id="PTHR19848">
    <property type="entry name" value="WD40 REPEAT PROTEIN"/>
    <property type="match status" value="1"/>
</dbReference>